<keyword evidence="1" id="KW-0677">Repeat</keyword>
<proteinExistence type="predicted"/>
<dbReference type="Proteomes" id="UP000663828">
    <property type="component" value="Unassembled WGS sequence"/>
</dbReference>
<evidence type="ECO:0000256" key="1">
    <source>
        <dbReference type="ARBA" id="ARBA00022737"/>
    </source>
</evidence>
<dbReference type="FunFam" id="1.10.8.270:FF:000026">
    <property type="entry name" value="TBC (Tre-2/Bub2/Cdc16) domain family"/>
    <property type="match status" value="1"/>
</dbReference>
<dbReference type="Pfam" id="PF02893">
    <property type="entry name" value="GRAM"/>
    <property type="match status" value="2"/>
</dbReference>
<protein>
    <recommendedName>
        <fullName evidence="3">Rab-GAP TBC domain-containing protein</fullName>
    </recommendedName>
</protein>
<dbReference type="SUPFAM" id="SSF47923">
    <property type="entry name" value="Ypt/Rab-GAP domain of gyp1p"/>
    <property type="match status" value="2"/>
</dbReference>
<keyword evidence="5" id="KW-1185">Reference proteome</keyword>
<dbReference type="Pfam" id="PF00566">
    <property type="entry name" value="RabGAP-TBC"/>
    <property type="match status" value="1"/>
</dbReference>
<dbReference type="PANTHER" id="PTHR47666">
    <property type="entry name" value="PROTEIN VASCULAR ASSOCIATED DEATH 1, CHLOROPLASTIC"/>
    <property type="match status" value="1"/>
</dbReference>
<name>A0A815K861_ADIRI</name>
<dbReference type="Gene3D" id="1.10.472.80">
    <property type="entry name" value="Ypt/Rab-GAP domain of gyp1p, domain 3"/>
    <property type="match status" value="1"/>
</dbReference>
<dbReference type="InterPro" id="IPR035969">
    <property type="entry name" value="Rab-GAP_TBC_sf"/>
</dbReference>
<feature type="domain" description="Rab-GAP TBC" evidence="3">
    <location>
        <begin position="469"/>
        <end position="659"/>
    </location>
</feature>
<sequence length="1034" mass="120003">MWVKPSEVLVTGFWSTDRANPYFALQRRRGHDEEHVGFTSMFVATLDSVFDSKTNRYRILHQRPDSEVYHLIAEADTKEEIEEHWQWLEEHIMPALGKIDAGVDVTDYVQSKIKSLCAQADEDEIGDFESDKFKNATKKFHKLFNVPADEKLVTYYACSYWRGRVPRQGWLYLSVNYLCFYSYLLGKDITIVLKFTDITSLERLQAYVTETIRVGTRFHVHDFSMFRNIEETYQMMEQLANFAAKKLLSEKGAFREEEFFPVVTKKTAPKAISQLKRDLDAKTRSELYRCRFRLPTNERLDGEVTCQLWTPYNQSHVSGKLYISTNFVCFASRVYHQVNLIIPFRDINLVEKKSDQAIKPEIDMDSAIFIAMKQEGGKFVFSQFDDREFVFNKLSQMLSQYQEALPPSVEPPTIELSTPLYLQFNSNYTDERFAIEKSKEASWNTHFLSYGRSSIMYRTNELYELIFQGIPDSLRNELWLVFSGAIHDKAANPNVYLKLVHESSFVKAIHGSTNDEIERDLYRALPDQKAFQQESGISALRRLLRAYACHNTDVGYCQAMNIIGGVLLLYMNEEDAFWTLAALCERLLPDYYNTKVVGALIDQGVFNDYCNEYLPDLYEKLKNLGVAACISLSWFLTLFICVMPFESALYVMDIFFYDGIKVLFQLALTILKENEERLLECQDDGDAIMVLTGYLDGITDDNESEKKIISLIKQSYMNYNRINEEDINRLRLKHRLKVVQTMGEAILQSAAKNTLKYTLFNEEQIKDLFYVFRDASRISLSETSDPRKLPYETYRIGRADYLLLCKYLSPWFIGEHPEDLANTLFDALCTSTNSNEMDFINFIRLWNILLNEDFKLKLKLLFVSHLKDEKRREIGVASLLELPSARLTPLNIPPKQEDSSVSTEEQSTTDEVKEAENPKPKPSQLPLMNQTEFIHLCKSMYNVMTGDIDDEDLFRALTTSSTILLKTGEMSKPYRGLETDDSHSEETTNEWTLSFEQLEGSMNAETSIVTWFETNSQQQSLEQRIHNYNQDFLH</sequence>
<evidence type="ECO:0000313" key="5">
    <source>
        <dbReference type="Proteomes" id="UP000663828"/>
    </source>
</evidence>
<dbReference type="FunFam" id="2.30.29.30:FF:000013">
    <property type="entry name" value="Putative TBC1 domain family member 8B"/>
    <property type="match status" value="1"/>
</dbReference>
<evidence type="ECO:0000259" key="3">
    <source>
        <dbReference type="PROSITE" id="PS50086"/>
    </source>
</evidence>
<feature type="compositionally biased region" description="Basic and acidic residues" evidence="2">
    <location>
        <begin position="910"/>
        <end position="919"/>
    </location>
</feature>
<accession>A0A815K861</accession>
<dbReference type="SMART" id="SM00164">
    <property type="entry name" value="TBC"/>
    <property type="match status" value="1"/>
</dbReference>
<organism evidence="4 5">
    <name type="scientific">Adineta ricciae</name>
    <name type="common">Rotifer</name>
    <dbReference type="NCBI Taxonomy" id="249248"/>
    <lineage>
        <taxon>Eukaryota</taxon>
        <taxon>Metazoa</taxon>
        <taxon>Spiralia</taxon>
        <taxon>Gnathifera</taxon>
        <taxon>Rotifera</taxon>
        <taxon>Eurotatoria</taxon>
        <taxon>Bdelloidea</taxon>
        <taxon>Adinetida</taxon>
        <taxon>Adinetidae</taxon>
        <taxon>Adineta</taxon>
    </lineage>
</organism>
<gene>
    <name evidence="4" type="ORF">XAT740_LOCUS33663</name>
</gene>
<dbReference type="Gene3D" id="2.30.29.30">
    <property type="entry name" value="Pleckstrin-homology domain (PH domain)/Phosphotyrosine-binding domain (PTB)"/>
    <property type="match status" value="2"/>
</dbReference>
<reference evidence="4" key="1">
    <citation type="submission" date="2021-02" db="EMBL/GenBank/DDBJ databases">
        <authorList>
            <person name="Nowell W R."/>
        </authorList>
    </citation>
    <scope>NUCLEOTIDE SEQUENCE</scope>
</reference>
<dbReference type="InterPro" id="IPR011993">
    <property type="entry name" value="PH-like_dom_sf"/>
</dbReference>
<evidence type="ECO:0000313" key="4">
    <source>
        <dbReference type="EMBL" id="CAF1392144.1"/>
    </source>
</evidence>
<dbReference type="EMBL" id="CAJNOR010003233">
    <property type="protein sequence ID" value="CAF1392144.1"/>
    <property type="molecule type" value="Genomic_DNA"/>
</dbReference>
<dbReference type="PANTHER" id="PTHR47666:SF1">
    <property type="entry name" value="PROTEIN VASCULAR ASSOCIATED DEATH 1, CHLOROPLASTIC"/>
    <property type="match status" value="1"/>
</dbReference>
<dbReference type="PROSITE" id="PS50086">
    <property type="entry name" value="TBC_RABGAP"/>
    <property type="match status" value="1"/>
</dbReference>
<dbReference type="InterPro" id="IPR004182">
    <property type="entry name" value="GRAM"/>
</dbReference>
<comment type="caution">
    <text evidence="4">The sequence shown here is derived from an EMBL/GenBank/DDBJ whole genome shotgun (WGS) entry which is preliminary data.</text>
</comment>
<evidence type="ECO:0000256" key="2">
    <source>
        <dbReference type="SAM" id="MobiDB-lite"/>
    </source>
</evidence>
<dbReference type="AlphaFoldDB" id="A0A815K861"/>
<feature type="region of interest" description="Disordered" evidence="2">
    <location>
        <begin position="890"/>
        <end position="926"/>
    </location>
</feature>
<dbReference type="Gene3D" id="1.10.8.270">
    <property type="entry name" value="putative rabgap domain of human tbc1 domain family member 14 like domains"/>
    <property type="match status" value="1"/>
</dbReference>
<dbReference type="InterPro" id="IPR000195">
    <property type="entry name" value="Rab-GAP-TBC_dom"/>
</dbReference>
<dbReference type="SMART" id="SM00568">
    <property type="entry name" value="GRAM"/>
    <property type="match status" value="2"/>
</dbReference>